<dbReference type="EnsemblProtists" id="Phyra81736">
    <property type="protein sequence ID" value="Phyra81736"/>
    <property type="gene ID" value="Phyra81736"/>
</dbReference>
<dbReference type="HOGENOM" id="CLU_078102_0_0_1"/>
<evidence type="ECO:0000259" key="2">
    <source>
        <dbReference type="PROSITE" id="PS50105"/>
    </source>
</evidence>
<dbReference type="VEuPathDB" id="FungiDB:KRP23_11757"/>
<dbReference type="Pfam" id="PF00536">
    <property type="entry name" value="SAM_1"/>
    <property type="match status" value="1"/>
</dbReference>
<keyword evidence="4" id="KW-1185">Reference proteome</keyword>
<dbReference type="eggNOG" id="ENOG502S8FD">
    <property type="taxonomic scope" value="Eukaryota"/>
</dbReference>
<evidence type="ECO:0000256" key="1">
    <source>
        <dbReference type="SAM" id="MobiDB-lite"/>
    </source>
</evidence>
<dbReference type="CDD" id="cd09487">
    <property type="entry name" value="SAM_superfamily"/>
    <property type="match status" value="1"/>
</dbReference>
<accession>H3GW99</accession>
<dbReference type="AlphaFoldDB" id="H3GW99"/>
<reference evidence="3" key="2">
    <citation type="submission" date="2015-06" db="UniProtKB">
        <authorList>
            <consortium name="EnsemblProtists"/>
        </authorList>
    </citation>
    <scope>IDENTIFICATION</scope>
    <source>
        <strain evidence="3">Pr102</strain>
    </source>
</reference>
<protein>
    <recommendedName>
        <fullName evidence="2">SAM domain-containing protein</fullName>
    </recommendedName>
</protein>
<evidence type="ECO:0000313" key="4">
    <source>
        <dbReference type="Proteomes" id="UP000005238"/>
    </source>
</evidence>
<feature type="domain" description="SAM" evidence="2">
    <location>
        <begin position="273"/>
        <end position="348"/>
    </location>
</feature>
<dbReference type="VEuPathDB" id="FungiDB:KRP22_10878"/>
<dbReference type="OMA" id="AYAREFE"/>
<reference evidence="4" key="1">
    <citation type="journal article" date="2006" name="Science">
        <title>Phytophthora genome sequences uncover evolutionary origins and mechanisms of pathogenesis.</title>
        <authorList>
            <person name="Tyler B.M."/>
            <person name="Tripathy S."/>
            <person name="Zhang X."/>
            <person name="Dehal P."/>
            <person name="Jiang R.H."/>
            <person name="Aerts A."/>
            <person name="Arredondo F.D."/>
            <person name="Baxter L."/>
            <person name="Bensasson D."/>
            <person name="Beynon J.L."/>
            <person name="Chapman J."/>
            <person name="Damasceno C.M."/>
            <person name="Dorrance A.E."/>
            <person name="Dou D."/>
            <person name="Dickerman A.W."/>
            <person name="Dubchak I.L."/>
            <person name="Garbelotto M."/>
            <person name="Gijzen M."/>
            <person name="Gordon S.G."/>
            <person name="Govers F."/>
            <person name="Grunwald N.J."/>
            <person name="Huang W."/>
            <person name="Ivors K.L."/>
            <person name="Jones R.W."/>
            <person name="Kamoun S."/>
            <person name="Krampis K."/>
            <person name="Lamour K.H."/>
            <person name="Lee M.K."/>
            <person name="McDonald W.H."/>
            <person name="Medina M."/>
            <person name="Meijer H.J."/>
            <person name="Nordberg E.K."/>
            <person name="Maclean D.J."/>
            <person name="Ospina-Giraldo M.D."/>
            <person name="Morris P.F."/>
            <person name="Phuntumart V."/>
            <person name="Putnam N.H."/>
            <person name="Rash S."/>
            <person name="Rose J.K."/>
            <person name="Sakihama Y."/>
            <person name="Salamov A.A."/>
            <person name="Savidor A."/>
            <person name="Scheuring C.F."/>
            <person name="Smith B.M."/>
            <person name="Sobral B.W."/>
            <person name="Terry A."/>
            <person name="Torto-Alalibo T.A."/>
            <person name="Win J."/>
            <person name="Xu Z."/>
            <person name="Zhang H."/>
            <person name="Grigoriev I.V."/>
            <person name="Rokhsar D.S."/>
            <person name="Boore J.L."/>
        </authorList>
    </citation>
    <scope>NUCLEOTIDE SEQUENCE [LARGE SCALE GENOMIC DNA]</scope>
    <source>
        <strain evidence="4">Pr102</strain>
    </source>
</reference>
<dbReference type="Proteomes" id="UP000005238">
    <property type="component" value="Unassembled WGS sequence"/>
</dbReference>
<dbReference type="InterPro" id="IPR013761">
    <property type="entry name" value="SAM/pointed_sf"/>
</dbReference>
<dbReference type="PROSITE" id="PS50105">
    <property type="entry name" value="SAM_DOMAIN"/>
    <property type="match status" value="1"/>
</dbReference>
<sequence length="364" mass="41038">MAHTGQKFLQIYCHRLWFPETVLLRNLGSFGFLKRHYRKARVRVTAMDSRFATMDATGDAPTGCARAIVKTVVALSLPFVLSPREVASEAATNVAAAFTTCFSRLRQRRTQFNEEQKEALLTEDERFSEAAMMELRRRVMESGASASPVMRWGPVAQDQPPQPSRWKQRKMQERARTKINTSPRWKRTGSEKEQEAFTTLASDTEKALDQILESTKTRKHSKSNETLDVETVRRLSVDELLAHDAMEKVEAVSPEKTGVESVLLDLQDDDGSFDGESLRQWLAGIDTSRSEEYCVYARQLEEHGFLTLEDLAQLESDDDVDQAMSEVGIAKFAHRLRIRKAIQRLHSSEETSAAIATLPVAASA</sequence>
<organism evidence="3 4">
    <name type="scientific">Phytophthora ramorum</name>
    <name type="common">Sudden oak death agent</name>
    <dbReference type="NCBI Taxonomy" id="164328"/>
    <lineage>
        <taxon>Eukaryota</taxon>
        <taxon>Sar</taxon>
        <taxon>Stramenopiles</taxon>
        <taxon>Oomycota</taxon>
        <taxon>Peronosporomycetes</taxon>
        <taxon>Peronosporales</taxon>
        <taxon>Peronosporaceae</taxon>
        <taxon>Phytophthora</taxon>
    </lineage>
</organism>
<dbReference type="InterPro" id="IPR001660">
    <property type="entry name" value="SAM"/>
</dbReference>
<dbReference type="InParanoid" id="H3GW99"/>
<proteinExistence type="predicted"/>
<dbReference type="SUPFAM" id="SSF47769">
    <property type="entry name" value="SAM/Pointed domain"/>
    <property type="match status" value="1"/>
</dbReference>
<name>H3GW99_PHYRM</name>
<dbReference type="EMBL" id="DS566060">
    <property type="status" value="NOT_ANNOTATED_CDS"/>
    <property type="molecule type" value="Genomic_DNA"/>
</dbReference>
<dbReference type="Gene3D" id="1.10.150.50">
    <property type="entry name" value="Transcription Factor, Ets-1"/>
    <property type="match status" value="1"/>
</dbReference>
<evidence type="ECO:0000313" key="3">
    <source>
        <dbReference type="EnsemblProtists" id="Phyra81736"/>
    </source>
</evidence>
<feature type="region of interest" description="Disordered" evidence="1">
    <location>
        <begin position="150"/>
        <end position="193"/>
    </location>
</feature>